<evidence type="ECO:0000256" key="3">
    <source>
        <dbReference type="ARBA" id="ARBA00023027"/>
    </source>
</evidence>
<name>A0AAE0EY65_9CHLO</name>
<comment type="similarity">
    <text evidence="2">Belongs to the deoxyhypusine synthase family.</text>
</comment>
<evidence type="ECO:0000256" key="2">
    <source>
        <dbReference type="ARBA" id="ARBA00009892"/>
    </source>
</evidence>
<reference evidence="4 5" key="1">
    <citation type="journal article" date="2015" name="Genome Biol. Evol.">
        <title>Comparative Genomics of a Bacterivorous Green Alga Reveals Evolutionary Causalities and Consequences of Phago-Mixotrophic Mode of Nutrition.</title>
        <authorList>
            <person name="Burns J.A."/>
            <person name="Paasch A."/>
            <person name="Narechania A."/>
            <person name="Kim E."/>
        </authorList>
    </citation>
    <scope>NUCLEOTIDE SEQUENCE [LARGE SCALE GENOMIC DNA]</scope>
    <source>
        <strain evidence="4 5">PLY_AMNH</strain>
    </source>
</reference>
<evidence type="ECO:0000313" key="5">
    <source>
        <dbReference type="Proteomes" id="UP001190700"/>
    </source>
</evidence>
<sequence length="294" mass="32778">MAVPSQVADAVLVASEKMPDSTPTIRGYDFAQGVDYPALLNSMMTTGFQASSFGQAVEEIKRMISWRLSQDSLDKTRSGEEDLPEPERANVRCKIFLGFTSNLVSAGVRETIKYLFQNCMVDCAVTTAGGIEEDLIKCLAPTYMGDFHLDGRDLRQRGLNRIGNMLVPNDNYCKFEDWIMPILDQMLKEQLEEGITWTPSKVIWRLGKEIDNEDSICYWAYKNKIPIFCPAITDGSIGDMLYFHTFKNPGLIVDLVQDIRRANKKLGQSSGLCVVDVLGARQCTLKSTGLGFAA</sequence>
<accession>A0AAE0EY65</accession>
<evidence type="ECO:0008006" key="6">
    <source>
        <dbReference type="Google" id="ProtNLM"/>
    </source>
</evidence>
<dbReference type="PANTHER" id="PTHR11703">
    <property type="entry name" value="DEOXYHYPUSINE SYNTHASE"/>
    <property type="match status" value="1"/>
</dbReference>
<dbReference type="Pfam" id="PF01916">
    <property type="entry name" value="DS"/>
    <property type="match status" value="1"/>
</dbReference>
<dbReference type="InterPro" id="IPR036982">
    <property type="entry name" value="Deoxyhypusine_synthase_sf"/>
</dbReference>
<dbReference type="AlphaFoldDB" id="A0AAE0EY65"/>
<proteinExistence type="inferred from homology"/>
<gene>
    <name evidence="4" type="ORF">CYMTET_45864</name>
</gene>
<dbReference type="Proteomes" id="UP001190700">
    <property type="component" value="Unassembled WGS sequence"/>
</dbReference>
<dbReference type="PANTHER" id="PTHR11703:SF0">
    <property type="entry name" value="DEOXYHYPUSINE SYNTHASE"/>
    <property type="match status" value="1"/>
</dbReference>
<keyword evidence="3" id="KW-0520">NAD</keyword>
<dbReference type="EMBL" id="LGRX02031757">
    <property type="protein sequence ID" value="KAK3244524.1"/>
    <property type="molecule type" value="Genomic_DNA"/>
</dbReference>
<evidence type="ECO:0000313" key="4">
    <source>
        <dbReference type="EMBL" id="KAK3244524.1"/>
    </source>
</evidence>
<dbReference type="InterPro" id="IPR029035">
    <property type="entry name" value="DHS-like_NAD/FAD-binding_dom"/>
</dbReference>
<dbReference type="Gene3D" id="3.40.910.10">
    <property type="entry name" value="Deoxyhypusine synthase"/>
    <property type="match status" value="1"/>
</dbReference>
<keyword evidence="5" id="KW-1185">Reference proteome</keyword>
<dbReference type="GO" id="GO:0034038">
    <property type="term" value="F:deoxyhypusine synthase activity"/>
    <property type="evidence" value="ECO:0007669"/>
    <property type="project" value="TreeGrafter"/>
</dbReference>
<dbReference type="SUPFAM" id="SSF52467">
    <property type="entry name" value="DHS-like NAD/FAD-binding domain"/>
    <property type="match status" value="1"/>
</dbReference>
<dbReference type="FunFam" id="3.40.910.10:FF:000010">
    <property type="entry name" value="Deoxyhypusine synthase"/>
    <property type="match status" value="1"/>
</dbReference>
<organism evidence="4 5">
    <name type="scientific">Cymbomonas tetramitiformis</name>
    <dbReference type="NCBI Taxonomy" id="36881"/>
    <lineage>
        <taxon>Eukaryota</taxon>
        <taxon>Viridiplantae</taxon>
        <taxon>Chlorophyta</taxon>
        <taxon>Pyramimonadophyceae</taxon>
        <taxon>Pyramimonadales</taxon>
        <taxon>Pyramimonadaceae</taxon>
        <taxon>Cymbomonas</taxon>
    </lineage>
</organism>
<comment type="caution">
    <text evidence="4">The sequence shown here is derived from an EMBL/GenBank/DDBJ whole genome shotgun (WGS) entry which is preliminary data.</text>
</comment>
<dbReference type="GO" id="GO:0005737">
    <property type="term" value="C:cytoplasm"/>
    <property type="evidence" value="ECO:0007669"/>
    <property type="project" value="TreeGrafter"/>
</dbReference>
<dbReference type="InterPro" id="IPR002773">
    <property type="entry name" value="Deoxyhypusine_synthase"/>
</dbReference>
<protein>
    <recommendedName>
        <fullName evidence="6">Deoxyhypusine synthase</fullName>
    </recommendedName>
</protein>
<comment type="cofactor">
    <cofactor evidence="1">
        <name>NAD(+)</name>
        <dbReference type="ChEBI" id="CHEBI:57540"/>
    </cofactor>
</comment>
<evidence type="ECO:0000256" key="1">
    <source>
        <dbReference type="ARBA" id="ARBA00001911"/>
    </source>
</evidence>